<proteinExistence type="predicted"/>
<protein>
    <recommendedName>
        <fullName evidence="3">Alcohol dehydrogenase-like C-terminal domain-containing protein</fullName>
    </recommendedName>
</protein>
<evidence type="ECO:0000313" key="2">
    <source>
        <dbReference type="Proteomes" id="UP000297452"/>
    </source>
</evidence>
<dbReference type="AlphaFoldDB" id="A0A4Z1HB08"/>
<organism evidence="1 2">
    <name type="scientific">Botryotinia narcissicola</name>
    <dbReference type="NCBI Taxonomy" id="278944"/>
    <lineage>
        <taxon>Eukaryota</taxon>
        <taxon>Fungi</taxon>
        <taxon>Dikarya</taxon>
        <taxon>Ascomycota</taxon>
        <taxon>Pezizomycotina</taxon>
        <taxon>Leotiomycetes</taxon>
        <taxon>Helotiales</taxon>
        <taxon>Sclerotiniaceae</taxon>
        <taxon>Botryotinia</taxon>
    </lineage>
</organism>
<name>A0A4Z1HB08_9HELO</name>
<reference evidence="1 2" key="1">
    <citation type="submission" date="2017-12" db="EMBL/GenBank/DDBJ databases">
        <title>Comparative genomics of Botrytis spp.</title>
        <authorList>
            <person name="Valero-Jimenez C.A."/>
            <person name="Tapia P."/>
            <person name="Veloso J."/>
            <person name="Silva-Moreno E."/>
            <person name="Staats M."/>
            <person name="Valdes J.H."/>
            <person name="Van Kan J.A.L."/>
        </authorList>
    </citation>
    <scope>NUCLEOTIDE SEQUENCE [LARGE SCALE GENOMIC DNA]</scope>
    <source>
        <strain evidence="1 2">MUCL2120</strain>
    </source>
</reference>
<dbReference type="Pfam" id="PF13602">
    <property type="entry name" value="ADH_zinc_N_2"/>
    <property type="match status" value="1"/>
</dbReference>
<dbReference type="Gene3D" id="3.90.180.10">
    <property type="entry name" value="Medium-chain alcohol dehydrogenases, catalytic domain"/>
    <property type="match status" value="1"/>
</dbReference>
<dbReference type="EMBL" id="PQXJ01000593">
    <property type="protein sequence ID" value="TGO46358.1"/>
    <property type="molecule type" value="Genomic_DNA"/>
</dbReference>
<comment type="caution">
    <text evidence="1">The sequence shown here is derived from an EMBL/GenBank/DDBJ whole genome shotgun (WGS) entry which is preliminary data.</text>
</comment>
<dbReference type="Proteomes" id="UP000297452">
    <property type="component" value="Unassembled WGS sequence"/>
</dbReference>
<evidence type="ECO:0008006" key="3">
    <source>
        <dbReference type="Google" id="ProtNLM"/>
    </source>
</evidence>
<sequence>MERLMCERRELLSKQFQSIVRLLEDDKLQFIVPSKTYGVGEVEDAFTHLKSGNVLGKIAALIDAQAIIPHKLAIEQRGSGLRSIDVL</sequence>
<keyword evidence="2" id="KW-1185">Reference proteome</keyword>
<gene>
    <name evidence="1" type="ORF">BOTNAR_0593g00020</name>
</gene>
<accession>A0A4Z1HB08</accession>
<evidence type="ECO:0000313" key="1">
    <source>
        <dbReference type="EMBL" id="TGO46358.1"/>
    </source>
</evidence>